<reference evidence="8" key="1">
    <citation type="journal article" date="2021" name="Nat. Microbiol.">
        <title>Cocultivation of an ultrasmall environmental parasitic bacterium with lytic ability against bacteria associated with wastewater foams.</title>
        <authorList>
            <person name="Batinovic S."/>
            <person name="Rose J.J.A."/>
            <person name="Ratcliffe J."/>
            <person name="Seviour R.J."/>
            <person name="Petrovski S."/>
        </authorList>
    </citation>
    <scope>NUCLEOTIDE SEQUENCE</scope>
    <source>
        <strain evidence="8">JR1</strain>
    </source>
</reference>
<organism evidence="8 9">
    <name type="scientific">Candidatus Mycosynbacter amalyticus</name>
    <dbReference type="NCBI Taxonomy" id="2665156"/>
    <lineage>
        <taxon>Bacteria</taxon>
        <taxon>Candidatus Saccharimonadota</taxon>
        <taxon>Candidatus Saccharimonadota incertae sedis</taxon>
        <taxon>Candidatus Mycosynbacter</taxon>
    </lineage>
</organism>
<keyword evidence="4 7" id="KW-0689">Ribosomal protein</keyword>
<dbReference type="Gene3D" id="2.40.30.10">
    <property type="entry name" value="Translation factors"/>
    <property type="match status" value="1"/>
</dbReference>
<keyword evidence="9" id="KW-1185">Reference proteome</keyword>
<dbReference type="GO" id="GO:0003735">
    <property type="term" value="F:structural constituent of ribosome"/>
    <property type="evidence" value="ECO:0007669"/>
    <property type="project" value="UniProtKB-UniRule"/>
</dbReference>
<dbReference type="PANTHER" id="PTHR11229">
    <property type="entry name" value="50S RIBOSOMAL PROTEIN L3"/>
    <property type="match status" value="1"/>
</dbReference>
<evidence type="ECO:0000256" key="1">
    <source>
        <dbReference type="ARBA" id="ARBA00006540"/>
    </source>
</evidence>
<dbReference type="FunFam" id="2.40.30.10:FF:000004">
    <property type="entry name" value="50S ribosomal protein L3"/>
    <property type="match status" value="1"/>
</dbReference>
<dbReference type="GO" id="GO:0019843">
    <property type="term" value="F:rRNA binding"/>
    <property type="evidence" value="ECO:0007669"/>
    <property type="project" value="UniProtKB-UniRule"/>
</dbReference>
<evidence type="ECO:0000256" key="5">
    <source>
        <dbReference type="ARBA" id="ARBA00023274"/>
    </source>
</evidence>
<dbReference type="GO" id="GO:0006412">
    <property type="term" value="P:translation"/>
    <property type="evidence" value="ECO:0007669"/>
    <property type="project" value="UniProtKB-UniRule"/>
</dbReference>
<name>A0A857MNK5_9BACT</name>
<evidence type="ECO:0000256" key="3">
    <source>
        <dbReference type="ARBA" id="ARBA00022884"/>
    </source>
</evidence>
<dbReference type="Gene3D" id="3.30.160.810">
    <property type="match status" value="1"/>
</dbReference>
<evidence type="ECO:0000256" key="6">
    <source>
        <dbReference type="ARBA" id="ARBA00035243"/>
    </source>
</evidence>
<evidence type="ECO:0000256" key="7">
    <source>
        <dbReference type="HAMAP-Rule" id="MF_01325"/>
    </source>
</evidence>
<dbReference type="KEGG" id="mama:GII36_03165"/>
<dbReference type="GO" id="GO:0022625">
    <property type="term" value="C:cytosolic large ribosomal subunit"/>
    <property type="evidence" value="ECO:0007669"/>
    <property type="project" value="TreeGrafter"/>
</dbReference>
<evidence type="ECO:0000313" key="9">
    <source>
        <dbReference type="Proteomes" id="UP001059824"/>
    </source>
</evidence>
<dbReference type="AlphaFoldDB" id="A0A857MNK5"/>
<keyword evidence="2 7" id="KW-0699">rRNA-binding</keyword>
<dbReference type="SUPFAM" id="SSF50447">
    <property type="entry name" value="Translation proteins"/>
    <property type="match status" value="1"/>
</dbReference>
<dbReference type="Pfam" id="PF00297">
    <property type="entry name" value="Ribosomal_L3"/>
    <property type="match status" value="1"/>
</dbReference>
<comment type="subunit">
    <text evidence="7">Part of the 50S ribosomal subunit. Forms a cluster with proteins L14 and L19.</text>
</comment>
<evidence type="ECO:0000256" key="4">
    <source>
        <dbReference type="ARBA" id="ARBA00022980"/>
    </source>
</evidence>
<dbReference type="InterPro" id="IPR009000">
    <property type="entry name" value="Transl_B-barrel_sf"/>
</dbReference>
<protein>
    <recommendedName>
        <fullName evidence="6 7">Large ribosomal subunit protein uL3</fullName>
    </recommendedName>
</protein>
<dbReference type="InterPro" id="IPR000597">
    <property type="entry name" value="Ribosomal_uL3"/>
</dbReference>
<keyword evidence="3 7" id="KW-0694">RNA-binding</keyword>
<dbReference type="PANTHER" id="PTHR11229:SF16">
    <property type="entry name" value="LARGE RIBOSOMAL SUBUNIT PROTEIN UL3C"/>
    <property type="match status" value="1"/>
</dbReference>
<evidence type="ECO:0000256" key="2">
    <source>
        <dbReference type="ARBA" id="ARBA00022730"/>
    </source>
</evidence>
<sequence length="204" mass="21446">MKALLGTKIGMTQIIGEDGRVTPVTLIQAGPVTVTQVKTVESDGYNAVQVAYGEGKNLSKAVAGHVKSAKVTPKHIREFRVNELPEGLKVGDTIDVNTFELGELVQATGTSKGKGFAGTVKRHNFNTSAKSHGGNGDVRRVGSIGSMYPQKVFKGKRMPGRMGHDQVTVKNLAVAYIDAETNLIGLKGAVPGPRKGLVVIGGKA</sequence>
<proteinExistence type="inferred from homology"/>
<dbReference type="RefSeq" id="WP_260762376.1">
    <property type="nucleotide sequence ID" value="NZ_CP045921.1"/>
</dbReference>
<dbReference type="InterPro" id="IPR019927">
    <property type="entry name" value="Ribosomal_uL3_bac/org-type"/>
</dbReference>
<dbReference type="EMBL" id="CP045921">
    <property type="protein sequence ID" value="QHN42839.1"/>
    <property type="molecule type" value="Genomic_DNA"/>
</dbReference>
<comment type="function">
    <text evidence="7">One of the primary rRNA binding proteins, it binds directly near the 3'-end of the 23S rRNA, where it nucleates assembly of the 50S subunit.</text>
</comment>
<dbReference type="Proteomes" id="UP001059824">
    <property type="component" value="Chromosome"/>
</dbReference>
<dbReference type="NCBIfam" id="TIGR03625">
    <property type="entry name" value="L3_bact"/>
    <property type="match status" value="1"/>
</dbReference>
<keyword evidence="5 7" id="KW-0687">Ribonucleoprotein</keyword>
<dbReference type="HAMAP" id="MF_01325_B">
    <property type="entry name" value="Ribosomal_uL3_B"/>
    <property type="match status" value="1"/>
</dbReference>
<dbReference type="FunFam" id="3.30.160.810:FF:000001">
    <property type="entry name" value="50S ribosomal protein L3"/>
    <property type="match status" value="1"/>
</dbReference>
<accession>A0A857MNK5</accession>
<comment type="similarity">
    <text evidence="1 7">Belongs to the universal ribosomal protein uL3 family.</text>
</comment>
<evidence type="ECO:0000313" key="8">
    <source>
        <dbReference type="EMBL" id="QHN42839.1"/>
    </source>
</evidence>
<gene>
    <name evidence="7 8" type="primary">rplC</name>
    <name evidence="8" type="ORF">GII36_03165</name>
</gene>